<evidence type="ECO:0000256" key="3">
    <source>
        <dbReference type="ARBA" id="ARBA00005712"/>
    </source>
</evidence>
<protein>
    <submittedName>
        <fullName evidence="9">H+transporting two-sector ATPase delta/epsilon subunit</fullName>
    </submittedName>
</protein>
<comment type="similarity">
    <text evidence="3">Belongs to the ATPase epsilon chain family.</text>
</comment>
<comment type="function">
    <text evidence="1">Produces ATP from ADP in the presence of a proton gradient across the membrane.</text>
</comment>
<sequence>MNTFTLYLQDAMRTERIEEVVSFVARDSSGSFGILAGHERLITVLEFGLARFRRVDRPWEYLALPEAVLYATGDHVMICTRRFLRDDDYERISRDLDERLRVEEVELRSVKDSVHRLQEELLRRLWQLGRRGHGASGV</sequence>
<keyword evidence="10" id="KW-1185">Reference proteome</keyword>
<dbReference type="CDD" id="cd12152">
    <property type="entry name" value="F1-ATPase_delta"/>
    <property type="match status" value="1"/>
</dbReference>
<evidence type="ECO:0000256" key="5">
    <source>
        <dbReference type="ARBA" id="ARBA00023065"/>
    </source>
</evidence>
<accession>A0A0S4KMK3</accession>
<feature type="domain" description="ATP synthase F1 complex delta/epsilon subunit N-terminal" evidence="8">
    <location>
        <begin position="13"/>
        <end position="82"/>
    </location>
</feature>
<dbReference type="GO" id="GO:0012505">
    <property type="term" value="C:endomembrane system"/>
    <property type="evidence" value="ECO:0007669"/>
    <property type="project" value="UniProtKB-SubCell"/>
</dbReference>
<evidence type="ECO:0000256" key="4">
    <source>
        <dbReference type="ARBA" id="ARBA00022448"/>
    </source>
</evidence>
<dbReference type="KEGG" id="nio:NITINOP_0692"/>
<reference evidence="10" key="1">
    <citation type="submission" date="2015-09" db="EMBL/GenBank/DDBJ databases">
        <authorList>
            <person name="Daims H."/>
        </authorList>
    </citation>
    <scope>NUCLEOTIDE SEQUENCE [LARGE SCALE GENOMIC DNA]</scope>
</reference>
<evidence type="ECO:0000256" key="2">
    <source>
        <dbReference type="ARBA" id="ARBA00004184"/>
    </source>
</evidence>
<proteinExistence type="inferred from homology"/>
<keyword evidence="7" id="KW-0066">ATP synthesis</keyword>
<dbReference type="Proteomes" id="UP000066284">
    <property type="component" value="Chromosome 1"/>
</dbReference>
<dbReference type="SUPFAM" id="SSF51344">
    <property type="entry name" value="Epsilon subunit of F1F0-ATP synthase N-terminal domain"/>
    <property type="match status" value="1"/>
</dbReference>
<organism evidence="9 10">
    <name type="scientific">Candidatus Nitrospira inopinata</name>
    <dbReference type="NCBI Taxonomy" id="1715989"/>
    <lineage>
        <taxon>Bacteria</taxon>
        <taxon>Pseudomonadati</taxon>
        <taxon>Nitrospirota</taxon>
        <taxon>Nitrospiria</taxon>
        <taxon>Nitrospirales</taxon>
        <taxon>Nitrospiraceae</taxon>
        <taxon>Nitrospira</taxon>
    </lineage>
</organism>
<gene>
    <name evidence="9" type="ORF">NITINOP_0692</name>
</gene>
<evidence type="ECO:0000256" key="7">
    <source>
        <dbReference type="ARBA" id="ARBA00023196"/>
    </source>
</evidence>
<evidence type="ECO:0000256" key="1">
    <source>
        <dbReference type="ARBA" id="ARBA00003543"/>
    </source>
</evidence>
<comment type="subcellular location">
    <subcellularLocation>
        <location evidence="2">Endomembrane system</location>
        <topology evidence="2">Peripheral membrane protein</topology>
    </subcellularLocation>
</comment>
<keyword evidence="6" id="KW-0472">Membrane</keyword>
<dbReference type="GO" id="GO:0046933">
    <property type="term" value="F:proton-transporting ATP synthase activity, rotational mechanism"/>
    <property type="evidence" value="ECO:0007669"/>
    <property type="project" value="InterPro"/>
</dbReference>
<dbReference type="GO" id="GO:0045259">
    <property type="term" value="C:proton-transporting ATP synthase complex"/>
    <property type="evidence" value="ECO:0007669"/>
    <property type="project" value="UniProtKB-KW"/>
</dbReference>
<dbReference type="Pfam" id="PF02823">
    <property type="entry name" value="ATP-synt_DE_N"/>
    <property type="match status" value="1"/>
</dbReference>
<dbReference type="OrthoDB" id="272739at2"/>
<dbReference type="Gene3D" id="2.60.15.10">
    <property type="entry name" value="F0F1 ATP synthase delta/epsilon subunit, N-terminal"/>
    <property type="match status" value="1"/>
</dbReference>
<evidence type="ECO:0000313" key="10">
    <source>
        <dbReference type="Proteomes" id="UP000066284"/>
    </source>
</evidence>
<evidence type="ECO:0000259" key="8">
    <source>
        <dbReference type="Pfam" id="PF02823"/>
    </source>
</evidence>
<name>A0A0S4KMK3_9BACT</name>
<dbReference type="InterPro" id="IPR020546">
    <property type="entry name" value="ATP_synth_F1_dsu/esu_N"/>
</dbReference>
<dbReference type="EMBL" id="LN885086">
    <property type="protein sequence ID" value="CUQ65667.1"/>
    <property type="molecule type" value="Genomic_DNA"/>
</dbReference>
<evidence type="ECO:0000256" key="6">
    <source>
        <dbReference type="ARBA" id="ARBA00023136"/>
    </source>
</evidence>
<keyword evidence="7" id="KW-0139">CF(1)</keyword>
<dbReference type="STRING" id="1715989.NITINOP_0692"/>
<keyword evidence="4" id="KW-0813">Transport</keyword>
<keyword evidence="5" id="KW-0406">Ion transport</keyword>
<dbReference type="AlphaFoldDB" id="A0A0S4KMK3"/>
<dbReference type="InterPro" id="IPR001469">
    <property type="entry name" value="ATP_synth_F1_dsu/esu"/>
</dbReference>
<dbReference type="InterPro" id="IPR036771">
    <property type="entry name" value="ATPsynth_dsu/esu_N"/>
</dbReference>
<evidence type="ECO:0000313" key="9">
    <source>
        <dbReference type="EMBL" id="CUQ65667.1"/>
    </source>
</evidence>